<evidence type="ECO:0000313" key="4">
    <source>
        <dbReference type="Proteomes" id="UP000231586"/>
    </source>
</evidence>
<evidence type="ECO:0000259" key="2">
    <source>
        <dbReference type="Pfam" id="PF13635"/>
    </source>
</evidence>
<dbReference type="PANTHER" id="PTHR43566:SF2">
    <property type="entry name" value="DUF4143 DOMAIN-CONTAINING PROTEIN"/>
    <property type="match status" value="1"/>
</dbReference>
<dbReference type="RefSeq" id="WP_211289368.1">
    <property type="nucleotide sequence ID" value="NZ_PGTZ01000007.1"/>
</dbReference>
<evidence type="ECO:0000259" key="1">
    <source>
        <dbReference type="Pfam" id="PF13173"/>
    </source>
</evidence>
<sequence>MYRRRVVDAELSSRMRAAGAVLIEGPKACGKTATAQQVATTTFRMDLDDGARRLVGTAPEVLLAAAPPVLFDEWQETPRLWNLVRREVDDEPGVRGRYLLTGSATPDDDTRRHSGAGRYSYLRMRPMSLFERGVSTGAVSLRDLFDGTLVPGLDPGVGVPQLVDQLVIGGWPDLLDATARDAQQWLADYLRTVVEVDLPRLGVRRDPATLLRLLASLARGVGTQVTVQSLSKDVGGADGPLRRGTVADYLEALERLMLTEDLPAWGGHMRSTTPLRKSPTRYMVDPSLGVAALGRGPEQLLHDMNATGFHFEAMVVRDLRIYAQPLGGHLSHWRDNNGHEVDVVVTLADGRWGALEVRMGPDSVDSAAASLLRFQEKVDVERLGAPVFLGVVTTRTAAYRRPDGVYVLPVAALGP</sequence>
<protein>
    <recommendedName>
        <fullName evidence="5">ATP-binding protein</fullName>
    </recommendedName>
</protein>
<feature type="domain" description="AAA" evidence="1">
    <location>
        <begin position="20"/>
        <end position="131"/>
    </location>
</feature>
<dbReference type="AlphaFoldDB" id="A0A2M8WSK4"/>
<dbReference type="InterPro" id="IPR041682">
    <property type="entry name" value="AAA_14"/>
</dbReference>
<accession>A0A2M8WSK4</accession>
<dbReference type="EMBL" id="PGTZ01000007">
    <property type="protein sequence ID" value="PJI93909.1"/>
    <property type="molecule type" value="Genomic_DNA"/>
</dbReference>
<feature type="domain" description="DUF4143" evidence="2">
    <location>
        <begin position="196"/>
        <end position="358"/>
    </location>
</feature>
<evidence type="ECO:0008006" key="5">
    <source>
        <dbReference type="Google" id="ProtNLM"/>
    </source>
</evidence>
<dbReference type="InterPro" id="IPR025420">
    <property type="entry name" value="DUF4143"/>
</dbReference>
<dbReference type="Proteomes" id="UP000231586">
    <property type="component" value="Unassembled WGS sequence"/>
</dbReference>
<organism evidence="3 4">
    <name type="scientific">Luteimicrobium subarcticum</name>
    <dbReference type="NCBI Taxonomy" id="620910"/>
    <lineage>
        <taxon>Bacteria</taxon>
        <taxon>Bacillati</taxon>
        <taxon>Actinomycetota</taxon>
        <taxon>Actinomycetes</taxon>
        <taxon>Micrococcales</taxon>
        <taxon>Luteimicrobium</taxon>
    </lineage>
</organism>
<evidence type="ECO:0000313" key="3">
    <source>
        <dbReference type="EMBL" id="PJI93909.1"/>
    </source>
</evidence>
<dbReference type="Pfam" id="PF13635">
    <property type="entry name" value="DUF4143"/>
    <property type="match status" value="1"/>
</dbReference>
<dbReference type="PANTHER" id="PTHR43566">
    <property type="entry name" value="CONSERVED PROTEIN"/>
    <property type="match status" value="1"/>
</dbReference>
<proteinExistence type="predicted"/>
<dbReference type="Pfam" id="PF13173">
    <property type="entry name" value="AAA_14"/>
    <property type="match status" value="1"/>
</dbReference>
<gene>
    <name evidence="3" type="ORF">CLV34_1390</name>
</gene>
<comment type="caution">
    <text evidence="3">The sequence shown here is derived from an EMBL/GenBank/DDBJ whole genome shotgun (WGS) entry which is preliminary data.</text>
</comment>
<keyword evidence="4" id="KW-1185">Reference proteome</keyword>
<name>A0A2M8WSK4_9MICO</name>
<reference evidence="3 4" key="1">
    <citation type="submission" date="2017-11" db="EMBL/GenBank/DDBJ databases">
        <title>Genomic Encyclopedia of Archaeal and Bacterial Type Strains, Phase II (KMG-II): From Individual Species to Whole Genera.</title>
        <authorList>
            <person name="Goeker M."/>
        </authorList>
    </citation>
    <scope>NUCLEOTIDE SEQUENCE [LARGE SCALE GENOMIC DNA]</scope>
    <source>
        <strain evidence="3 4">DSM 22413</strain>
    </source>
</reference>